<protein>
    <submittedName>
        <fullName evidence="1">Uncharacterized protein</fullName>
    </submittedName>
</protein>
<dbReference type="EMBL" id="VTZN01000435">
    <property type="protein sequence ID" value="KAA1242459.1"/>
    <property type="molecule type" value="Genomic_DNA"/>
</dbReference>
<name>A0A5B1B5L2_MYCSI</name>
<evidence type="ECO:0000313" key="1">
    <source>
        <dbReference type="EMBL" id="KAA1242459.1"/>
    </source>
</evidence>
<evidence type="ECO:0000313" key="2">
    <source>
        <dbReference type="Proteomes" id="UP000324701"/>
    </source>
</evidence>
<accession>A0A5B1B5L2</accession>
<comment type="caution">
    <text evidence="1">The sequence shown here is derived from an EMBL/GenBank/DDBJ whole genome shotgun (WGS) entry which is preliminary data.</text>
</comment>
<dbReference type="AlphaFoldDB" id="A0A5B1B5L2"/>
<gene>
    <name evidence="1" type="ORF">F0Q45_26295</name>
</gene>
<sequence>MLTKLEEMLPVIDDGDKQRVATRLRSLLGVITNSEHRIGQRIEAAENIDEIFRLIDAGFDGSGDHEH</sequence>
<keyword evidence="2" id="KW-1185">Reference proteome</keyword>
<organism evidence="1 2">
    <name type="scientific">Mycobacterium simiae</name>
    <name type="common">Mycobacterium habana</name>
    <dbReference type="NCBI Taxonomy" id="1784"/>
    <lineage>
        <taxon>Bacteria</taxon>
        <taxon>Bacillati</taxon>
        <taxon>Actinomycetota</taxon>
        <taxon>Actinomycetes</taxon>
        <taxon>Mycobacteriales</taxon>
        <taxon>Mycobacteriaceae</taxon>
        <taxon>Mycobacterium</taxon>
        <taxon>Mycobacterium simiae complex</taxon>
    </lineage>
</organism>
<dbReference type="Proteomes" id="UP000324701">
    <property type="component" value="Unassembled WGS sequence"/>
</dbReference>
<proteinExistence type="predicted"/>
<reference evidence="1 2" key="1">
    <citation type="submission" date="2019-09" db="EMBL/GenBank/DDBJ databases">
        <title>Report of infection by Mycobacterium simiae a patient suffering from pulmonary tuberculosis.</title>
        <authorList>
            <person name="Mohanty P.S."/>
            <person name="Bansal A.K."/>
            <person name="Singh H."/>
            <person name="Sharma S."/>
            <person name="Patil S.A."/>
            <person name="Upadhaya P."/>
            <person name="Singh P.K."/>
            <person name="Kumar D."/>
            <person name="Kumar S."/>
            <person name="Singh R.K."/>
            <person name="Chaudhary B."/>
        </authorList>
    </citation>
    <scope>NUCLEOTIDE SEQUENCE [LARGE SCALE GENOMIC DNA]</scope>
    <source>
        <strain evidence="1 2">JAL-560-SIM</strain>
    </source>
</reference>